<evidence type="ECO:0000313" key="7">
    <source>
        <dbReference type="Proteomes" id="UP000613401"/>
    </source>
</evidence>
<dbReference type="Proteomes" id="UP000613401">
    <property type="component" value="Unassembled WGS sequence"/>
</dbReference>
<feature type="domain" description="DUF6604" evidence="5">
    <location>
        <begin position="314"/>
        <end position="563"/>
    </location>
</feature>
<dbReference type="GeneID" id="69020963"/>
<keyword evidence="7" id="KW-1185">Reference proteome</keyword>
<accession>A0A8H4FQC9</accession>
<evidence type="ECO:0000256" key="3">
    <source>
        <dbReference type="ARBA" id="ARBA00023002"/>
    </source>
</evidence>
<dbReference type="CDD" id="cd05233">
    <property type="entry name" value="SDR_c"/>
    <property type="match status" value="1"/>
</dbReference>
<dbReference type="PANTHER" id="PTHR48107">
    <property type="entry name" value="NADPH-DEPENDENT ALDEHYDE REDUCTASE-LIKE PROTEIN, CHLOROPLASTIC-RELATED"/>
    <property type="match status" value="1"/>
</dbReference>
<dbReference type="PROSITE" id="PS00061">
    <property type="entry name" value="ADH_SHORT"/>
    <property type="match status" value="1"/>
</dbReference>
<reference evidence="6" key="2">
    <citation type="submission" date="2020-03" db="EMBL/GenBank/DDBJ databases">
        <authorList>
            <person name="Fu F.-F."/>
            <person name="Chen J."/>
        </authorList>
    </citation>
    <scope>NUCLEOTIDE SEQUENCE</scope>
    <source>
        <strain evidence="6">Lc1</strain>
    </source>
</reference>
<evidence type="ECO:0000313" key="6">
    <source>
        <dbReference type="EMBL" id="KAF3810605.1"/>
    </source>
</evidence>
<sequence>MSAPINTPEPWSLAGKTAVVTGASRGIGKAIAIHLARKGLANIAITYAANQSAADDTIEKCRALGVKNAVVIKANALNPDAWPDVIKQALGALKVDTIDILVNNAVLASIDHYKATPELNADNFSAVMVANVYAPVATTIAYMEHAAPKAGGRVINISSVAGRLPNGNPMITYGASKAALDSFTRSFADQFSSEKGITFNSVIVGPTLTDAFEEVTKSMPKELKDKYIAETSAAPRFGEPEDIAYIVGFLASEEGRWVNGAAVSANGGFRSMLAALDDSSTRPSDSKRSTCQPLSSFRLSSATMDYSELSSSYKQYKLKTNQALDWLIREAKALRVTANAPRQFKVWELVDLATACANAGRVMPKEIRRALEESLCLRRRCAEWFLEHGSEAANTAHKYFNDSLQQILDTLAPSKAETGDAARPAASRTTSKPSSVVRPAQETSHTNYFAVLGDDGNVRDSSSDEDGSAGFPTGNAIVRPARAANRKTRRQQRRTQDEQGGWAAFDDDHLMELSCLLNDCRDIRLYLQRLWVEYASGKVDLITASLMTQAGFEHLVDLETVFTQKHPKLDNLDSMTDALYSYYALGDGALRAETATEDEKLQAEETSPRLNKDQWLFSHGMKKWLLCDVSFALKFLNSDKMRSKCENQSMCFTDSATFGLDPLEFIALMALRDESLAATDGWSYLDLLTKRMAEEELEPPLLPVRLSTAAMCRIYLDILYISGLTSRLYTDLLRYLDHRPLKRLRERANEGMKDNNEVARNMCLRFTLLNGSTGQPTILNPIILGSVLCSLALPAHLGQIYRVNESGVLMAVAHQYNALRIMRPITVPRWQDLEVLIELQKQSIFAPEPPQTFDQCVIRFWRSQGLRLAEIKQKTTTAARLRLAAQRVIPLSRHQREIEKTEVSRAEVLRTLNFQIKCESQRNTAGFRRELRSAALLEHLFCQVDVTPHWKLSLSDKVVRDAVDADLRSLWAGQRPGKRPPSAVDLPAVVWLGQLQKMFQRETADLWFDYKQLEMDVTALLGEDGASSEHVAEFFEKPNGGLSQWMNRMSDKSRLTVVSDHWKAWCK</sequence>
<evidence type="ECO:0000256" key="2">
    <source>
        <dbReference type="ARBA" id="ARBA00022857"/>
    </source>
</evidence>
<evidence type="ECO:0000256" key="1">
    <source>
        <dbReference type="ARBA" id="ARBA00006484"/>
    </source>
</evidence>
<name>A0A8H4FQC9_COLGL</name>
<dbReference type="AlphaFoldDB" id="A0A8H4FQC9"/>
<comment type="similarity">
    <text evidence="1">Belongs to the short-chain dehydrogenases/reductases (SDR) family.</text>
</comment>
<keyword evidence="2" id="KW-0521">NADP</keyword>
<dbReference type="Pfam" id="PF13561">
    <property type="entry name" value="adh_short_C2"/>
    <property type="match status" value="1"/>
</dbReference>
<dbReference type="InterPro" id="IPR020904">
    <property type="entry name" value="Sc_DH/Rdtase_CS"/>
</dbReference>
<dbReference type="InterPro" id="IPR036291">
    <property type="entry name" value="NAD(P)-bd_dom_sf"/>
</dbReference>
<dbReference type="SUPFAM" id="SSF51735">
    <property type="entry name" value="NAD(P)-binding Rossmann-fold domains"/>
    <property type="match status" value="1"/>
</dbReference>
<keyword evidence="3" id="KW-0560">Oxidoreductase</keyword>
<dbReference type="GO" id="GO:0016614">
    <property type="term" value="F:oxidoreductase activity, acting on CH-OH group of donors"/>
    <property type="evidence" value="ECO:0007669"/>
    <property type="project" value="UniProtKB-ARBA"/>
</dbReference>
<dbReference type="InterPro" id="IPR002347">
    <property type="entry name" value="SDR_fam"/>
</dbReference>
<evidence type="ECO:0000259" key="5">
    <source>
        <dbReference type="Pfam" id="PF20253"/>
    </source>
</evidence>
<comment type="caution">
    <text evidence="6">The sequence shown here is derived from an EMBL/GenBank/DDBJ whole genome shotgun (WGS) entry which is preliminary data.</text>
</comment>
<feature type="region of interest" description="Disordered" evidence="4">
    <location>
        <begin position="416"/>
        <end position="441"/>
    </location>
</feature>
<gene>
    <name evidence="6" type="ORF">GCG54_00013847</name>
</gene>
<dbReference type="InterPro" id="IPR046539">
    <property type="entry name" value="DUF6604"/>
</dbReference>
<feature type="compositionally biased region" description="Basic residues" evidence="4">
    <location>
        <begin position="484"/>
        <end position="493"/>
    </location>
</feature>
<dbReference type="PRINTS" id="PR00080">
    <property type="entry name" value="SDRFAMILY"/>
</dbReference>
<proteinExistence type="inferred from homology"/>
<reference evidence="6" key="1">
    <citation type="journal article" date="2020" name="Phytopathology">
        <title>Genome sequence and comparative analysis of Colletotrichum gloeosporioides isolated from Liriodendron leaves.</title>
        <authorList>
            <person name="Fu F.F."/>
            <person name="Hao Z."/>
            <person name="Wang P."/>
            <person name="Lu Y."/>
            <person name="Xue L.J."/>
            <person name="Wei G."/>
            <person name="Tian Y."/>
            <person name="Baishi H."/>
            <person name="Xu H."/>
            <person name="Shi J."/>
            <person name="Cheng T."/>
            <person name="Wang G."/>
            <person name="Yi Y."/>
            <person name="Chen J."/>
        </authorList>
    </citation>
    <scope>NUCLEOTIDE SEQUENCE</scope>
    <source>
        <strain evidence="6">Lc1</strain>
    </source>
</reference>
<dbReference type="PANTHER" id="PTHR48107:SF7">
    <property type="entry name" value="RE15974P"/>
    <property type="match status" value="1"/>
</dbReference>
<dbReference type="Pfam" id="PF20253">
    <property type="entry name" value="DUF6604"/>
    <property type="match status" value="1"/>
</dbReference>
<protein>
    <submittedName>
        <fullName evidence="6">Short chain dehydrogenase asqE</fullName>
    </submittedName>
</protein>
<dbReference type="PRINTS" id="PR00081">
    <property type="entry name" value="GDHRDH"/>
</dbReference>
<dbReference type="Gene3D" id="3.40.50.720">
    <property type="entry name" value="NAD(P)-binding Rossmann-like Domain"/>
    <property type="match status" value="1"/>
</dbReference>
<dbReference type="RefSeq" id="XP_045269764.1">
    <property type="nucleotide sequence ID" value="XM_045413693.1"/>
</dbReference>
<evidence type="ECO:0000256" key="4">
    <source>
        <dbReference type="SAM" id="MobiDB-lite"/>
    </source>
</evidence>
<organism evidence="6 7">
    <name type="scientific">Colletotrichum gloeosporioides</name>
    <name type="common">Anthracnose fungus</name>
    <name type="synonym">Glomerella cingulata</name>
    <dbReference type="NCBI Taxonomy" id="474922"/>
    <lineage>
        <taxon>Eukaryota</taxon>
        <taxon>Fungi</taxon>
        <taxon>Dikarya</taxon>
        <taxon>Ascomycota</taxon>
        <taxon>Pezizomycotina</taxon>
        <taxon>Sordariomycetes</taxon>
        <taxon>Hypocreomycetidae</taxon>
        <taxon>Glomerellales</taxon>
        <taxon>Glomerellaceae</taxon>
        <taxon>Colletotrichum</taxon>
        <taxon>Colletotrichum gloeosporioides species complex</taxon>
    </lineage>
</organism>
<feature type="region of interest" description="Disordered" evidence="4">
    <location>
        <begin position="455"/>
        <end position="500"/>
    </location>
</feature>
<dbReference type="EMBL" id="WVTB01000011">
    <property type="protein sequence ID" value="KAF3810605.1"/>
    <property type="molecule type" value="Genomic_DNA"/>
</dbReference>